<reference evidence="2" key="1">
    <citation type="submission" date="2016-11" db="UniProtKB">
        <authorList>
            <consortium name="WormBaseParasite"/>
        </authorList>
    </citation>
    <scope>IDENTIFICATION</scope>
    <source>
        <strain evidence="2">KR3021</strain>
    </source>
</reference>
<proteinExistence type="predicted"/>
<evidence type="ECO:0000313" key="2">
    <source>
        <dbReference type="WBParaSite" id="RSKR_0000420500.1"/>
    </source>
</evidence>
<dbReference type="Proteomes" id="UP000095286">
    <property type="component" value="Unplaced"/>
</dbReference>
<evidence type="ECO:0000313" key="1">
    <source>
        <dbReference type="Proteomes" id="UP000095286"/>
    </source>
</evidence>
<protein>
    <submittedName>
        <fullName evidence="2">Sema domain-containing protein</fullName>
    </submittedName>
</protein>
<name>A0AC35TU52_9BILA</name>
<dbReference type="WBParaSite" id="RSKR_0000420500.1">
    <property type="protein sequence ID" value="RSKR_0000420500.1"/>
    <property type="gene ID" value="RSKR_0000420500"/>
</dbReference>
<accession>A0AC35TU52</accession>
<sequence>MWRLLLFFIVLNECSANSYTIFPDNTFTAGSLQYNSLKLDAKSASLYVTGQNHLFRLWIYNINDTSSESLYAAKKFSVEDDDKEECIQLGNTEAECANWIREIFQTANGDLLVCASSAMKPMLIKLNGLVLNVLEEPQIAIGVCSPNAQINASAIYVEQGNPDNLPAIYSGIRTGLSQENHLIYRPPLIKNGKEVYSSMRSVYTDSKWLNDPQFVGSYEVGKYVYFFFRETAVEFEGCGKTVYSRVARICKNDLGGKNVMKQVWTSFVKARLNCSLSTSTFPYYFDHIESISRVNTNNDVHFYASMRTSESPFQGSAVCVYSLNQINQIFDTGIFLEQPTPNSQWIQTPPEQVQGKRPGSCAADSRTFSDSDLHFARNHLLMADSVSGKEPLIYERDKLFSTVLVDTLDKDNGHVLFISVPSDQEIMKVAITHNTNGKVITRKLATLKLSTFTKVNALTLMPNEYLFAADDQKVAQFRLAQCDAYEGGCAECTADPYCSWNIVREQCFSSEKQHKTTVGWISGTENIEKCNSRIKAVEKLIYPGDALFLKGKQKSIWKKNGKDVLENEHTLIAQNGGLIILNATAEQIGTYECYYESIKAFMYHVEVDTEDCAQPKTVNQFRSIQREWCRKFDNYKDSLSRWQNWYDANAYCEKIPEQLLGKPAPPTNKIRHVKRNI</sequence>
<organism evidence="1 2">
    <name type="scientific">Rhabditophanes sp. KR3021</name>
    <dbReference type="NCBI Taxonomy" id="114890"/>
    <lineage>
        <taxon>Eukaryota</taxon>
        <taxon>Metazoa</taxon>
        <taxon>Ecdysozoa</taxon>
        <taxon>Nematoda</taxon>
        <taxon>Chromadorea</taxon>
        <taxon>Rhabditida</taxon>
        <taxon>Tylenchina</taxon>
        <taxon>Panagrolaimomorpha</taxon>
        <taxon>Strongyloidoidea</taxon>
        <taxon>Alloionematidae</taxon>
        <taxon>Rhabditophanes</taxon>
    </lineage>
</organism>